<sequence>MKADFYSRHFAMAGGVVIGGTRHSIHGHIDDLLMTGTTSGISEFPLPRMTALLVNYYYSGSTNWQAWRLRNYSTYTSQHKNWRSIKSYLQRDIHAFKGQLIVGDSFTLSYFFDGIEFRGIQLASDENMLPDTMKGFAPVVSGFAQSHAQVTIKQNGYVIYQTYVAHYSIPFKAHYIQTGSVITASRANAIAKVSIIYN</sequence>
<name>A0A077PBV1_XENBV</name>
<protein>
    <submittedName>
        <fullName evidence="1">Uncharacterized protein</fullName>
    </submittedName>
</protein>
<dbReference type="PANTHER" id="PTHR30451:SF21">
    <property type="entry name" value="FIMBRIAL USHER DOMAIN-CONTAINING PROTEIN YDET-RELATED"/>
    <property type="match status" value="1"/>
</dbReference>
<dbReference type="GO" id="GO:0009297">
    <property type="term" value="P:pilus assembly"/>
    <property type="evidence" value="ECO:0007669"/>
    <property type="project" value="InterPro"/>
</dbReference>
<comment type="caution">
    <text evidence="1">The sequence shown here is derived from an EMBL/GenBank/DDBJ whole genome shotgun (WGS) entry which is preliminary data.</text>
</comment>
<dbReference type="Proteomes" id="UP000028483">
    <property type="component" value="Unassembled WGS sequence"/>
</dbReference>
<dbReference type="EMBL" id="CBSX010000267">
    <property type="protein sequence ID" value="CDH08163.1"/>
    <property type="molecule type" value="Genomic_DNA"/>
</dbReference>
<dbReference type="Gene3D" id="2.60.40.3110">
    <property type="match status" value="1"/>
</dbReference>
<evidence type="ECO:0000313" key="1">
    <source>
        <dbReference type="EMBL" id="CDH08163.1"/>
    </source>
</evidence>
<gene>
    <name evidence="1" type="ORF">XBO1_970007</name>
</gene>
<dbReference type="PANTHER" id="PTHR30451">
    <property type="entry name" value="OUTER MEMBRANE USHER PROTEIN"/>
    <property type="match status" value="1"/>
</dbReference>
<dbReference type="GO" id="GO:0015473">
    <property type="term" value="F:fimbrial usher porin activity"/>
    <property type="evidence" value="ECO:0007669"/>
    <property type="project" value="InterPro"/>
</dbReference>
<accession>A0A077PBV1</accession>
<dbReference type="HOGENOM" id="CLU_1377637_0_0_6"/>
<dbReference type="GO" id="GO:0009279">
    <property type="term" value="C:cell outer membrane"/>
    <property type="evidence" value="ECO:0007669"/>
    <property type="project" value="TreeGrafter"/>
</dbReference>
<dbReference type="InterPro" id="IPR000015">
    <property type="entry name" value="Fimb_usher"/>
</dbReference>
<dbReference type="Pfam" id="PF00577">
    <property type="entry name" value="Usher"/>
    <property type="match status" value="1"/>
</dbReference>
<proteinExistence type="predicted"/>
<dbReference type="AlphaFoldDB" id="A0A077PBV1"/>
<reference evidence="1" key="1">
    <citation type="submission" date="2013-07" db="EMBL/GenBank/DDBJ databases">
        <title>Sub-species coevolution in mutualistic symbiosis.</title>
        <authorList>
            <person name="Murfin K."/>
            <person name="Klassen J."/>
            <person name="Lee M."/>
            <person name="Forst S."/>
            <person name="Stock P."/>
            <person name="Goodrich-Blair H."/>
        </authorList>
    </citation>
    <scope>NUCLEOTIDE SEQUENCE [LARGE SCALE GENOMIC DNA]</scope>
    <source>
        <strain evidence="1">Oregonense</strain>
    </source>
</reference>
<organism evidence="1">
    <name type="scientific">Xenorhabdus bovienii str. oregonense</name>
    <dbReference type="NCBI Taxonomy" id="1398202"/>
    <lineage>
        <taxon>Bacteria</taxon>
        <taxon>Pseudomonadati</taxon>
        <taxon>Pseudomonadota</taxon>
        <taxon>Gammaproteobacteria</taxon>
        <taxon>Enterobacterales</taxon>
        <taxon>Morganellaceae</taxon>
        <taxon>Xenorhabdus</taxon>
    </lineage>
</organism>